<geneLocation type="plasmid" evidence="2">
    <name>pdfi2</name>
</geneLocation>
<evidence type="ECO:0008006" key="3">
    <source>
        <dbReference type="Google" id="ProtNLM"/>
    </source>
</evidence>
<name>A0A221T1X2_9DEIO</name>
<dbReference type="Proteomes" id="UP000259030">
    <property type="component" value="Plasmid pDFI2"/>
</dbReference>
<organism evidence="1 2">
    <name type="scientific">Deinococcus ficus</name>
    <dbReference type="NCBI Taxonomy" id="317577"/>
    <lineage>
        <taxon>Bacteria</taxon>
        <taxon>Thermotogati</taxon>
        <taxon>Deinococcota</taxon>
        <taxon>Deinococci</taxon>
        <taxon>Deinococcales</taxon>
        <taxon>Deinococcaceae</taxon>
        <taxon>Deinococcus</taxon>
    </lineage>
</organism>
<accession>A0A221T1X2</accession>
<keyword evidence="2" id="KW-1185">Reference proteome</keyword>
<evidence type="ECO:0000313" key="2">
    <source>
        <dbReference type="Proteomes" id="UP000259030"/>
    </source>
</evidence>
<dbReference type="SUPFAM" id="SSF52540">
    <property type="entry name" value="P-loop containing nucleoside triphosphate hydrolases"/>
    <property type="match status" value="1"/>
</dbReference>
<reference evidence="1 2" key="1">
    <citation type="submission" date="2017-05" db="EMBL/GenBank/DDBJ databases">
        <title>The complete genome sequence of Deinococcus ficus isolated from the rhizosphere of the Ficus religiosa L. in Taiwan.</title>
        <authorList>
            <person name="Wu K.-M."/>
            <person name="Liao T.-L."/>
            <person name="Liu Y.-M."/>
            <person name="Young C.-C."/>
            <person name="Tsai S.-F."/>
        </authorList>
    </citation>
    <scope>NUCLEOTIDE SEQUENCE [LARGE SCALE GENOMIC DNA]</scope>
    <source>
        <strain evidence="1 2">CC-FR2-10</strain>
        <plasmid evidence="2">pdfi2</plasmid>
    </source>
</reference>
<dbReference type="Pfam" id="PF13671">
    <property type="entry name" value="AAA_33"/>
    <property type="match status" value="1"/>
</dbReference>
<dbReference type="RefSeq" id="WP_043777284.1">
    <property type="nucleotide sequence ID" value="NZ_CP021083.1"/>
</dbReference>
<dbReference type="KEGG" id="dfc:DFI_17040"/>
<proteinExistence type="predicted"/>
<dbReference type="InterPro" id="IPR027417">
    <property type="entry name" value="P-loop_NTPase"/>
</dbReference>
<sequence>MSTSCSVHLIYGPQGAGKTTHARALAARTGGVRFSIDEWMVTLYGPDLPETPDLAWVLQRVGRCHEQIWSLTRDLLQQGTPVILDLGFMRAEDRRAARQRAEACGAHPTFHFVDAPVGERRARVLRRNEDRGETFSLVVPPALFDFMETQYEPPSPAERAEAHGAAHA</sequence>
<evidence type="ECO:0000313" key="1">
    <source>
        <dbReference type="EMBL" id="ASN82894.1"/>
    </source>
</evidence>
<dbReference type="Gene3D" id="3.40.50.300">
    <property type="entry name" value="P-loop containing nucleotide triphosphate hydrolases"/>
    <property type="match status" value="1"/>
</dbReference>
<protein>
    <recommendedName>
        <fullName evidence="3">Kinase</fullName>
    </recommendedName>
</protein>
<gene>
    <name evidence="1" type="ORF">DFI_17040</name>
</gene>
<keyword evidence="1" id="KW-0614">Plasmid</keyword>
<dbReference type="AlphaFoldDB" id="A0A221T1X2"/>
<dbReference type="EMBL" id="CP021083">
    <property type="protein sequence ID" value="ASN82894.1"/>
    <property type="molecule type" value="Genomic_DNA"/>
</dbReference>